<evidence type="ECO:0000256" key="1">
    <source>
        <dbReference type="SAM" id="MobiDB-lite"/>
    </source>
</evidence>
<proteinExistence type="predicted"/>
<dbReference type="RefSeq" id="WP_343335205.1">
    <property type="nucleotide sequence ID" value="NZ_JAPOHD010000064.1"/>
</dbReference>
<feature type="compositionally biased region" description="Gly residues" evidence="1">
    <location>
        <begin position="99"/>
        <end position="112"/>
    </location>
</feature>
<dbReference type="AlphaFoldDB" id="A0A9X3J8S9"/>
<organism evidence="2 3">
    <name type="scientific">Draconibacterium aestuarii</name>
    <dbReference type="NCBI Taxonomy" id="2998507"/>
    <lineage>
        <taxon>Bacteria</taxon>
        <taxon>Pseudomonadati</taxon>
        <taxon>Bacteroidota</taxon>
        <taxon>Bacteroidia</taxon>
        <taxon>Marinilabiliales</taxon>
        <taxon>Prolixibacteraceae</taxon>
        <taxon>Draconibacterium</taxon>
    </lineage>
</organism>
<sequence>MASGMDKMLSKVTWNANGKELVFNRGLQNYSIEVKFLSNEHNELVLFAQLPLTELPIPENKIISVGIETGKVASAQEKGPEMDRPEGMGSGKGVPPPGGMRGGTGGNMGGGAPSKDGSSTSTSPLKIWFKIEL</sequence>
<dbReference type="Proteomes" id="UP001145087">
    <property type="component" value="Unassembled WGS sequence"/>
</dbReference>
<name>A0A9X3J8S9_9BACT</name>
<feature type="region of interest" description="Disordered" evidence="1">
    <location>
        <begin position="73"/>
        <end position="133"/>
    </location>
</feature>
<comment type="caution">
    <text evidence="2">The sequence shown here is derived from an EMBL/GenBank/DDBJ whole genome shotgun (WGS) entry which is preliminary data.</text>
</comment>
<dbReference type="EMBL" id="JAPOHD010000064">
    <property type="protein sequence ID" value="MCY1722881.1"/>
    <property type="molecule type" value="Genomic_DNA"/>
</dbReference>
<evidence type="ECO:0000313" key="3">
    <source>
        <dbReference type="Proteomes" id="UP001145087"/>
    </source>
</evidence>
<keyword evidence="3" id="KW-1185">Reference proteome</keyword>
<reference evidence="2" key="1">
    <citation type="submission" date="2022-11" db="EMBL/GenBank/DDBJ databases">
        <title>Marilongibacter aestuarii gen. nov., sp. nov., isolated from tidal flat sediment.</title>
        <authorList>
            <person name="Jiayan W."/>
        </authorList>
    </citation>
    <scope>NUCLEOTIDE SEQUENCE</scope>
    <source>
        <strain evidence="2">Z1-6</strain>
    </source>
</reference>
<accession>A0A9X3J8S9</accession>
<protein>
    <submittedName>
        <fullName evidence="2">Uncharacterized protein</fullName>
    </submittedName>
</protein>
<evidence type="ECO:0000313" key="2">
    <source>
        <dbReference type="EMBL" id="MCY1722881.1"/>
    </source>
</evidence>
<gene>
    <name evidence="2" type="ORF">OU798_21210</name>
</gene>